<dbReference type="InterPro" id="IPR006207">
    <property type="entry name" value="Cys_knot_C"/>
</dbReference>
<name>A0AAY4ABJ1_9TELE</name>
<feature type="chain" id="PRO_5044050333" description="CTCK domain-containing protein" evidence="6">
    <location>
        <begin position="23"/>
        <end position="182"/>
    </location>
</feature>
<dbReference type="AlphaFoldDB" id="A0AAY4ABJ1"/>
<dbReference type="InterPro" id="IPR004133">
    <property type="entry name" value="DAN_dom"/>
</dbReference>
<keyword evidence="10" id="KW-1185">Reference proteome</keyword>
<dbReference type="Gene3D" id="2.10.90.10">
    <property type="entry name" value="Cystine-knot cytokines"/>
    <property type="match status" value="1"/>
</dbReference>
<dbReference type="SMART" id="SM00041">
    <property type="entry name" value="CT"/>
    <property type="match status" value="1"/>
</dbReference>
<dbReference type="PANTHER" id="PTHR15273">
    <property type="entry name" value="DAN DOMAIN FAMILY MEMBER 5"/>
    <property type="match status" value="1"/>
</dbReference>
<dbReference type="GO" id="GO:0005576">
    <property type="term" value="C:extracellular region"/>
    <property type="evidence" value="ECO:0007669"/>
    <property type="project" value="UniProtKB-SubCell"/>
</dbReference>
<dbReference type="GeneTree" id="ENSGT01120000277856"/>
<dbReference type="InterPro" id="IPR029034">
    <property type="entry name" value="Cystine-knot_cytokine"/>
</dbReference>
<evidence type="ECO:0000313" key="9">
    <source>
        <dbReference type="Ensembl" id="ENSDCDP00010004591.1"/>
    </source>
</evidence>
<keyword evidence="5" id="KW-1015">Disulfide bond</keyword>
<dbReference type="InterPro" id="IPR016860">
    <property type="entry name" value="Cerberus"/>
</dbReference>
<keyword evidence="3 6" id="KW-0964">Secreted</keyword>
<sequence length="182" mass="19886">MPVLHSALLLVCMTTFLDISLPSPNIEDRLGKESREDDAVSASPPQLANRAKEAGNTKKFWNQFLFQRKPGFQSVLPIDLSEVHQEKCRALPFFQKVQHRDCEPLLLKNHVCFGTCVSGDACVLCSPVAVIWRTVRLRCGGDAEVSKLVATVEDCRCEAGTAAASGHRRGPGLVDPSVGNQD</sequence>
<evidence type="ECO:0000256" key="3">
    <source>
        <dbReference type="ARBA" id="ARBA00022525"/>
    </source>
</evidence>
<dbReference type="Proteomes" id="UP000694580">
    <property type="component" value="Chromosome 4"/>
</dbReference>
<organism evidence="9 10">
    <name type="scientific">Denticeps clupeoides</name>
    <name type="common">denticle herring</name>
    <dbReference type="NCBI Taxonomy" id="299321"/>
    <lineage>
        <taxon>Eukaryota</taxon>
        <taxon>Metazoa</taxon>
        <taxon>Chordata</taxon>
        <taxon>Craniata</taxon>
        <taxon>Vertebrata</taxon>
        <taxon>Euteleostomi</taxon>
        <taxon>Actinopterygii</taxon>
        <taxon>Neopterygii</taxon>
        <taxon>Teleostei</taxon>
        <taxon>Clupei</taxon>
        <taxon>Clupeiformes</taxon>
        <taxon>Denticipitoidei</taxon>
        <taxon>Denticipitidae</taxon>
        <taxon>Denticeps</taxon>
    </lineage>
</organism>
<evidence type="ECO:0000259" key="8">
    <source>
        <dbReference type="SMART" id="SM00041"/>
    </source>
</evidence>
<evidence type="ECO:0000256" key="2">
    <source>
        <dbReference type="ARBA" id="ARBA00007872"/>
    </source>
</evidence>
<evidence type="ECO:0000256" key="6">
    <source>
        <dbReference type="PIRNR" id="PIRNR027807"/>
    </source>
</evidence>
<feature type="region of interest" description="Disordered" evidence="7">
    <location>
        <begin position="28"/>
        <end position="52"/>
    </location>
</feature>
<dbReference type="PANTHER" id="PTHR15273:SF8">
    <property type="entry name" value="CERBERUS"/>
    <property type="match status" value="1"/>
</dbReference>
<evidence type="ECO:0000256" key="7">
    <source>
        <dbReference type="SAM" id="MobiDB-lite"/>
    </source>
</evidence>
<reference evidence="9 10" key="1">
    <citation type="submission" date="2020-06" db="EMBL/GenBank/DDBJ databases">
        <authorList>
            <consortium name="Wellcome Sanger Institute Data Sharing"/>
        </authorList>
    </citation>
    <scope>NUCLEOTIDE SEQUENCE [LARGE SCALE GENOMIC DNA]</scope>
</reference>
<evidence type="ECO:0000256" key="5">
    <source>
        <dbReference type="ARBA" id="ARBA00023157"/>
    </source>
</evidence>
<dbReference type="GO" id="GO:0048513">
    <property type="term" value="P:animal organ development"/>
    <property type="evidence" value="ECO:0007669"/>
    <property type="project" value="UniProtKB-ARBA"/>
</dbReference>
<dbReference type="Ensembl" id="ENSDCDT00010004751.1">
    <property type="protein sequence ID" value="ENSDCDP00010004591.1"/>
    <property type="gene ID" value="ENSDCDG00010002038.1"/>
</dbReference>
<feature type="region of interest" description="Disordered" evidence="7">
    <location>
        <begin position="163"/>
        <end position="182"/>
    </location>
</feature>
<evidence type="ECO:0000313" key="10">
    <source>
        <dbReference type="Proteomes" id="UP000694580"/>
    </source>
</evidence>
<feature type="signal peptide" evidence="6">
    <location>
        <begin position="1"/>
        <end position="22"/>
    </location>
</feature>
<accession>A0AAY4ABJ1</accession>
<feature type="domain" description="CTCK" evidence="8">
    <location>
        <begin position="90"/>
        <end position="160"/>
    </location>
</feature>
<reference evidence="9" key="3">
    <citation type="submission" date="2025-09" db="UniProtKB">
        <authorList>
            <consortium name="Ensembl"/>
        </authorList>
    </citation>
    <scope>IDENTIFICATION</scope>
</reference>
<comment type="similarity">
    <text evidence="2 6">Belongs to the DAN family.</text>
</comment>
<dbReference type="GO" id="GO:0032926">
    <property type="term" value="P:negative regulation of activin receptor signaling pathway"/>
    <property type="evidence" value="ECO:0007669"/>
    <property type="project" value="UniProtKB-ARBA"/>
</dbReference>
<evidence type="ECO:0000256" key="4">
    <source>
        <dbReference type="ARBA" id="ARBA00022729"/>
    </source>
</evidence>
<evidence type="ECO:0000256" key="1">
    <source>
        <dbReference type="ARBA" id="ARBA00004613"/>
    </source>
</evidence>
<dbReference type="GO" id="GO:0003002">
    <property type="term" value="P:regionalization"/>
    <property type="evidence" value="ECO:0007669"/>
    <property type="project" value="UniProtKB-ARBA"/>
</dbReference>
<dbReference type="Pfam" id="PF03045">
    <property type="entry name" value="DAN"/>
    <property type="match status" value="1"/>
</dbReference>
<reference evidence="9" key="2">
    <citation type="submission" date="2025-08" db="UniProtKB">
        <authorList>
            <consortium name="Ensembl"/>
        </authorList>
    </citation>
    <scope>IDENTIFICATION</scope>
</reference>
<proteinExistence type="inferred from homology"/>
<protein>
    <recommendedName>
        <fullName evidence="8">CTCK domain-containing protein</fullName>
    </recommendedName>
</protein>
<keyword evidence="4 6" id="KW-0732">Signal</keyword>
<comment type="subcellular location">
    <subcellularLocation>
        <location evidence="1 6">Secreted</location>
    </subcellularLocation>
</comment>
<feature type="compositionally biased region" description="Basic and acidic residues" evidence="7">
    <location>
        <begin position="28"/>
        <end position="38"/>
    </location>
</feature>